<name>A0ABU6SFJ6_9FABA</name>
<keyword evidence="4" id="KW-1185">Reference proteome</keyword>
<feature type="compositionally biased region" description="Gly residues" evidence="1">
    <location>
        <begin position="147"/>
        <end position="159"/>
    </location>
</feature>
<feature type="domain" description="Ribonuclease H1 N-terminal" evidence="2">
    <location>
        <begin position="2"/>
        <end position="40"/>
    </location>
</feature>
<comment type="caution">
    <text evidence="3">The sequence shown here is derived from an EMBL/GenBank/DDBJ whole genome shotgun (WGS) entry which is preliminary data.</text>
</comment>
<proteinExistence type="predicted"/>
<evidence type="ECO:0000259" key="2">
    <source>
        <dbReference type="Pfam" id="PF01693"/>
    </source>
</evidence>
<dbReference type="InterPro" id="IPR011320">
    <property type="entry name" value="RNase_H1_N"/>
</dbReference>
<evidence type="ECO:0000256" key="1">
    <source>
        <dbReference type="SAM" id="MobiDB-lite"/>
    </source>
</evidence>
<evidence type="ECO:0000313" key="4">
    <source>
        <dbReference type="Proteomes" id="UP001341840"/>
    </source>
</evidence>
<dbReference type="Gene3D" id="3.40.970.10">
    <property type="entry name" value="Ribonuclease H1, N-terminal domain"/>
    <property type="match status" value="1"/>
</dbReference>
<gene>
    <name evidence="3" type="ORF">PIB30_040702</name>
</gene>
<protein>
    <recommendedName>
        <fullName evidence="2">Ribonuclease H1 N-terminal domain-containing protein</fullName>
    </recommendedName>
</protein>
<dbReference type="InterPro" id="IPR009027">
    <property type="entry name" value="Ribosomal_bL9/RNase_H1_N"/>
</dbReference>
<dbReference type="Proteomes" id="UP001341840">
    <property type="component" value="Unassembled WGS sequence"/>
</dbReference>
<sequence length="179" mass="19296">MRKGHVTGIYTSWIKADKHVKGFSEHEFKGFKSRRNALKYLNRRDDRDAADARGSIALQTPSLPRRTQTLAPLLVVDGYVGGSDNDIFNSSTTRRGGDEDRASSMNDDGRGADLRGAQHHGHQPPPSHHLCLIVPFGDEDRASSMNGSGGGADLRGSGGEAPPLPTTTIASSLFNSSLW</sequence>
<dbReference type="SUPFAM" id="SSF55658">
    <property type="entry name" value="L9 N-domain-like"/>
    <property type="match status" value="1"/>
</dbReference>
<dbReference type="EMBL" id="JASCZI010060636">
    <property type="protein sequence ID" value="MED6134840.1"/>
    <property type="molecule type" value="Genomic_DNA"/>
</dbReference>
<feature type="compositionally biased region" description="Basic and acidic residues" evidence="1">
    <location>
        <begin position="95"/>
        <end position="113"/>
    </location>
</feature>
<reference evidence="3 4" key="1">
    <citation type="journal article" date="2023" name="Plants (Basel)">
        <title>Bridging the Gap: Combining Genomics and Transcriptomics Approaches to Understand Stylosanthes scabra, an Orphan Legume from the Brazilian Caatinga.</title>
        <authorList>
            <person name="Ferreira-Neto J.R.C."/>
            <person name="da Silva M.D."/>
            <person name="Binneck E."/>
            <person name="de Melo N.F."/>
            <person name="da Silva R.H."/>
            <person name="de Melo A.L.T.M."/>
            <person name="Pandolfi V."/>
            <person name="Bustamante F.O."/>
            <person name="Brasileiro-Vidal A.C."/>
            <person name="Benko-Iseppon A.M."/>
        </authorList>
    </citation>
    <scope>NUCLEOTIDE SEQUENCE [LARGE SCALE GENOMIC DNA]</scope>
    <source>
        <tissue evidence="3">Leaves</tissue>
    </source>
</reference>
<evidence type="ECO:0000313" key="3">
    <source>
        <dbReference type="EMBL" id="MED6134840.1"/>
    </source>
</evidence>
<dbReference type="Pfam" id="PF01693">
    <property type="entry name" value="Cauli_VI"/>
    <property type="match status" value="1"/>
</dbReference>
<dbReference type="InterPro" id="IPR037056">
    <property type="entry name" value="RNase_H1_N_sf"/>
</dbReference>
<feature type="region of interest" description="Disordered" evidence="1">
    <location>
        <begin position="85"/>
        <end position="168"/>
    </location>
</feature>
<organism evidence="3 4">
    <name type="scientific">Stylosanthes scabra</name>
    <dbReference type="NCBI Taxonomy" id="79078"/>
    <lineage>
        <taxon>Eukaryota</taxon>
        <taxon>Viridiplantae</taxon>
        <taxon>Streptophyta</taxon>
        <taxon>Embryophyta</taxon>
        <taxon>Tracheophyta</taxon>
        <taxon>Spermatophyta</taxon>
        <taxon>Magnoliopsida</taxon>
        <taxon>eudicotyledons</taxon>
        <taxon>Gunneridae</taxon>
        <taxon>Pentapetalae</taxon>
        <taxon>rosids</taxon>
        <taxon>fabids</taxon>
        <taxon>Fabales</taxon>
        <taxon>Fabaceae</taxon>
        <taxon>Papilionoideae</taxon>
        <taxon>50 kb inversion clade</taxon>
        <taxon>dalbergioids sensu lato</taxon>
        <taxon>Dalbergieae</taxon>
        <taxon>Pterocarpus clade</taxon>
        <taxon>Stylosanthes</taxon>
    </lineage>
</organism>
<accession>A0ABU6SFJ6</accession>